<keyword evidence="2" id="KW-1185">Reference proteome</keyword>
<sequence>MNNDDPLNEQFTGRSVFSVEITPEGVMVKTKFLTEDGRVLDMPAIFPSPDYALAQIDELRLLVSQKFSEAVKLSGQAMADTTAIVNDLKKNT</sequence>
<dbReference type="RefSeq" id="WP_088811915.1">
    <property type="nucleotide sequence ID" value="NZ_FYEX01000001.1"/>
</dbReference>
<gene>
    <name evidence="1" type="ORF">SAMN06295916_0037</name>
</gene>
<dbReference type="AlphaFoldDB" id="A0A212T0E4"/>
<dbReference type="OrthoDB" id="8910679at2"/>
<accession>A0A212T0E4</accession>
<dbReference type="Proteomes" id="UP000197215">
    <property type="component" value="Unassembled WGS sequence"/>
</dbReference>
<name>A0A212T0E4_9BURK</name>
<evidence type="ECO:0000313" key="2">
    <source>
        <dbReference type="Proteomes" id="UP000197215"/>
    </source>
</evidence>
<dbReference type="EMBL" id="FYEX01000001">
    <property type="protein sequence ID" value="SNC59301.1"/>
    <property type="molecule type" value="Genomic_DNA"/>
</dbReference>
<proteinExistence type="predicted"/>
<reference evidence="2" key="1">
    <citation type="submission" date="2017-06" db="EMBL/GenBank/DDBJ databases">
        <authorList>
            <person name="Varghese N."/>
            <person name="Submissions S."/>
        </authorList>
    </citation>
    <scope>NUCLEOTIDE SEQUENCE [LARGE SCALE GENOMIC DNA]</scope>
    <source>
        <strain evidence="2">MWH-VicM1</strain>
    </source>
</reference>
<evidence type="ECO:0000313" key="1">
    <source>
        <dbReference type="EMBL" id="SNC59301.1"/>
    </source>
</evidence>
<organism evidence="1 2">
    <name type="scientific">Polynucleobacter victoriensis</name>
    <dbReference type="NCBI Taxonomy" id="2049319"/>
    <lineage>
        <taxon>Bacteria</taxon>
        <taxon>Pseudomonadati</taxon>
        <taxon>Pseudomonadota</taxon>
        <taxon>Betaproteobacteria</taxon>
        <taxon>Burkholderiales</taxon>
        <taxon>Burkholderiaceae</taxon>
        <taxon>Polynucleobacter</taxon>
    </lineage>
</organism>
<protein>
    <submittedName>
        <fullName evidence="1">Uncharacterized protein</fullName>
    </submittedName>
</protein>